<keyword evidence="4" id="KW-0808">Transferase</keyword>
<comment type="cofactor">
    <cofactor evidence="1">
        <name>pyridoxal 5'-phosphate</name>
        <dbReference type="ChEBI" id="CHEBI:597326"/>
    </cofactor>
</comment>
<evidence type="ECO:0000256" key="1">
    <source>
        <dbReference type="ARBA" id="ARBA00001933"/>
    </source>
</evidence>
<keyword evidence="3" id="KW-0032">Aminotransferase</keyword>
<dbReference type="EnsemblProtists" id="EOD41505">
    <property type="protein sequence ID" value="EOD41505"/>
    <property type="gene ID" value="EMIHUDRAFT_53483"/>
</dbReference>
<dbReference type="GeneID" id="17286775"/>
<sequence>ASKRVRATDTPCIVQMQQMLRGREGVLSLAQGIVHWPPPEAALAAGVAAMGERSTSLYGPDDGLPELRAALKEKLRVENGIDGGEVMVTAGANQAYTNVVLSLLDAGDAAALFRPYYFNHLMALQMTGSQLDLWLPPSLPDLQPDIGALRAELEARARGDRPPLRMLTLVNPGNATGASRLCASHGVWLVADSRQEHFSARVMSGSCPARVLQCVSGEHVINVFSFSKAFGMMGWRVGYVSFPAALAPEMLKVQDTIAICPSIASQ</sequence>
<dbReference type="InterPro" id="IPR004839">
    <property type="entry name" value="Aminotransferase_I/II_large"/>
</dbReference>
<dbReference type="InterPro" id="IPR004838">
    <property type="entry name" value="NHTrfase_class1_PyrdxlP-BS"/>
</dbReference>
<feature type="domain" description="Aminotransferase class I/classII large" evidence="6">
    <location>
        <begin position="26"/>
        <end position="263"/>
    </location>
</feature>
<evidence type="ECO:0000259" key="6">
    <source>
        <dbReference type="Pfam" id="PF00155"/>
    </source>
</evidence>
<dbReference type="STRING" id="2903.R1FQY8"/>
<dbReference type="KEGG" id="ehx:EMIHUDRAFT_53483"/>
<dbReference type="InterPro" id="IPR015421">
    <property type="entry name" value="PyrdxlP-dep_Trfase_major"/>
</dbReference>
<reference evidence="7" key="2">
    <citation type="submission" date="2024-10" db="UniProtKB">
        <authorList>
            <consortium name="EnsemblProtists"/>
        </authorList>
    </citation>
    <scope>IDENTIFICATION</scope>
</reference>
<dbReference type="SUPFAM" id="SSF53383">
    <property type="entry name" value="PLP-dependent transferases"/>
    <property type="match status" value="1"/>
</dbReference>
<reference evidence="8" key="1">
    <citation type="journal article" date="2013" name="Nature">
        <title>Pan genome of the phytoplankton Emiliania underpins its global distribution.</title>
        <authorList>
            <person name="Read B.A."/>
            <person name="Kegel J."/>
            <person name="Klute M.J."/>
            <person name="Kuo A."/>
            <person name="Lefebvre S.C."/>
            <person name="Maumus F."/>
            <person name="Mayer C."/>
            <person name="Miller J."/>
            <person name="Monier A."/>
            <person name="Salamov A."/>
            <person name="Young J."/>
            <person name="Aguilar M."/>
            <person name="Claverie J.M."/>
            <person name="Frickenhaus S."/>
            <person name="Gonzalez K."/>
            <person name="Herman E.K."/>
            <person name="Lin Y.C."/>
            <person name="Napier J."/>
            <person name="Ogata H."/>
            <person name="Sarno A.F."/>
            <person name="Shmutz J."/>
            <person name="Schroeder D."/>
            <person name="de Vargas C."/>
            <person name="Verret F."/>
            <person name="von Dassow P."/>
            <person name="Valentin K."/>
            <person name="Van de Peer Y."/>
            <person name="Wheeler G."/>
            <person name="Dacks J.B."/>
            <person name="Delwiche C.F."/>
            <person name="Dyhrman S.T."/>
            <person name="Glockner G."/>
            <person name="John U."/>
            <person name="Richards T."/>
            <person name="Worden A.Z."/>
            <person name="Zhang X."/>
            <person name="Grigoriev I.V."/>
            <person name="Allen A.E."/>
            <person name="Bidle K."/>
            <person name="Borodovsky M."/>
            <person name="Bowler C."/>
            <person name="Brownlee C."/>
            <person name="Cock J.M."/>
            <person name="Elias M."/>
            <person name="Gladyshev V.N."/>
            <person name="Groth M."/>
            <person name="Guda C."/>
            <person name="Hadaegh A."/>
            <person name="Iglesias-Rodriguez M.D."/>
            <person name="Jenkins J."/>
            <person name="Jones B.M."/>
            <person name="Lawson T."/>
            <person name="Leese F."/>
            <person name="Lindquist E."/>
            <person name="Lobanov A."/>
            <person name="Lomsadze A."/>
            <person name="Malik S.B."/>
            <person name="Marsh M.E."/>
            <person name="Mackinder L."/>
            <person name="Mock T."/>
            <person name="Mueller-Roeber B."/>
            <person name="Pagarete A."/>
            <person name="Parker M."/>
            <person name="Probert I."/>
            <person name="Quesneville H."/>
            <person name="Raines C."/>
            <person name="Rensing S.A."/>
            <person name="Riano-Pachon D.M."/>
            <person name="Richier S."/>
            <person name="Rokitta S."/>
            <person name="Shiraiwa Y."/>
            <person name="Soanes D.M."/>
            <person name="van der Giezen M."/>
            <person name="Wahlund T.M."/>
            <person name="Williams B."/>
            <person name="Wilson W."/>
            <person name="Wolfe G."/>
            <person name="Wurch L.L."/>
        </authorList>
    </citation>
    <scope>NUCLEOTIDE SEQUENCE</scope>
</reference>
<dbReference type="HOGENOM" id="CLU_017584_4_1_1"/>
<dbReference type="GO" id="GO:0030170">
    <property type="term" value="F:pyridoxal phosphate binding"/>
    <property type="evidence" value="ECO:0007669"/>
    <property type="project" value="InterPro"/>
</dbReference>
<evidence type="ECO:0000256" key="5">
    <source>
        <dbReference type="ARBA" id="ARBA00022898"/>
    </source>
</evidence>
<dbReference type="PROSITE" id="PS00105">
    <property type="entry name" value="AA_TRANSFER_CLASS_1"/>
    <property type="match status" value="1"/>
</dbReference>
<dbReference type="OMA" id="YSENLKW"/>
<evidence type="ECO:0000256" key="2">
    <source>
        <dbReference type="ARBA" id="ARBA00007441"/>
    </source>
</evidence>
<dbReference type="PaxDb" id="2903-EOD41505"/>
<dbReference type="eggNOG" id="KOG0257">
    <property type="taxonomic scope" value="Eukaryota"/>
</dbReference>
<name>A0A0D3L0H0_EMIH1</name>
<dbReference type="GO" id="GO:0006520">
    <property type="term" value="P:amino acid metabolic process"/>
    <property type="evidence" value="ECO:0007669"/>
    <property type="project" value="InterPro"/>
</dbReference>
<dbReference type="GO" id="GO:0008483">
    <property type="term" value="F:transaminase activity"/>
    <property type="evidence" value="ECO:0007669"/>
    <property type="project" value="UniProtKB-KW"/>
</dbReference>
<dbReference type="CDD" id="cd00609">
    <property type="entry name" value="AAT_like"/>
    <property type="match status" value="1"/>
</dbReference>
<dbReference type="PANTHER" id="PTHR46383">
    <property type="entry name" value="ASPARTATE AMINOTRANSFERASE"/>
    <property type="match status" value="1"/>
</dbReference>
<evidence type="ECO:0000256" key="4">
    <source>
        <dbReference type="ARBA" id="ARBA00022679"/>
    </source>
</evidence>
<accession>A0A0D3L0H0</accession>
<dbReference type="InterPro" id="IPR050596">
    <property type="entry name" value="AspAT/PAT-like"/>
</dbReference>
<dbReference type="Pfam" id="PF00155">
    <property type="entry name" value="Aminotran_1_2"/>
    <property type="match status" value="1"/>
</dbReference>
<keyword evidence="5" id="KW-0663">Pyridoxal phosphate</keyword>
<dbReference type="RefSeq" id="XP_005793934.1">
    <property type="nucleotide sequence ID" value="XM_005793877.1"/>
</dbReference>
<evidence type="ECO:0000256" key="3">
    <source>
        <dbReference type="ARBA" id="ARBA00022576"/>
    </source>
</evidence>
<keyword evidence="8" id="KW-1185">Reference proteome</keyword>
<organism evidence="7 8">
    <name type="scientific">Emiliania huxleyi (strain CCMP1516)</name>
    <dbReference type="NCBI Taxonomy" id="280463"/>
    <lineage>
        <taxon>Eukaryota</taxon>
        <taxon>Haptista</taxon>
        <taxon>Haptophyta</taxon>
        <taxon>Prymnesiophyceae</taxon>
        <taxon>Isochrysidales</taxon>
        <taxon>Noelaerhabdaceae</taxon>
        <taxon>Emiliania</taxon>
    </lineage>
</organism>
<dbReference type="InterPro" id="IPR015424">
    <property type="entry name" value="PyrdxlP-dep_Trfase"/>
</dbReference>
<protein>
    <recommendedName>
        <fullName evidence="6">Aminotransferase class I/classII large domain-containing protein</fullName>
    </recommendedName>
</protein>
<dbReference type="PANTHER" id="PTHR46383:SF5">
    <property type="entry name" value="AMINOTRANSFERASE CLASS I_CLASSII DOMAIN-CONTAINING PROTEIN"/>
    <property type="match status" value="1"/>
</dbReference>
<dbReference type="AlphaFoldDB" id="A0A0D3L0H0"/>
<comment type="similarity">
    <text evidence="2">Belongs to the class-I pyridoxal-phosphate-dependent aminotransferase family.</text>
</comment>
<proteinExistence type="inferred from homology"/>
<dbReference type="Proteomes" id="UP000013827">
    <property type="component" value="Unassembled WGS sequence"/>
</dbReference>
<evidence type="ECO:0000313" key="8">
    <source>
        <dbReference type="Proteomes" id="UP000013827"/>
    </source>
</evidence>
<dbReference type="Gene3D" id="3.40.640.10">
    <property type="entry name" value="Type I PLP-dependent aspartate aminotransferase-like (Major domain)"/>
    <property type="match status" value="1"/>
</dbReference>
<evidence type="ECO:0000313" key="7">
    <source>
        <dbReference type="EnsemblProtists" id="EOD41505"/>
    </source>
</evidence>